<dbReference type="PANTHER" id="PTHR11058:SF9">
    <property type="entry name" value="NADH-UBIQUINONE OXIDOREDUCTASE CHAIN 3"/>
    <property type="match status" value="1"/>
</dbReference>
<evidence type="ECO:0000256" key="4">
    <source>
        <dbReference type="ARBA" id="ARBA00022448"/>
    </source>
</evidence>
<organism evidence="10">
    <name type="scientific">Biomphalaria sudanica</name>
    <name type="common">Freshwater snail</name>
    <name type="synonym">Planorbis sudanica</name>
    <dbReference type="NCBI Taxonomy" id="112527"/>
    <lineage>
        <taxon>Eukaryota</taxon>
        <taxon>Metazoa</taxon>
        <taxon>Spiralia</taxon>
        <taxon>Lophotrochozoa</taxon>
        <taxon>Mollusca</taxon>
        <taxon>Gastropoda</taxon>
        <taxon>Heterobranchia</taxon>
        <taxon>Euthyneura</taxon>
        <taxon>Panpulmonata</taxon>
        <taxon>Hygrophila</taxon>
        <taxon>Lymnaeoidea</taxon>
        <taxon>Planorbidae</taxon>
        <taxon>Biomphalaria</taxon>
    </lineage>
</organism>
<evidence type="ECO:0000256" key="1">
    <source>
        <dbReference type="ARBA" id="ARBA00004370"/>
    </source>
</evidence>
<keyword evidence="5 9" id="KW-0812">Transmembrane</keyword>
<geneLocation type="mitochondrion" evidence="10"/>
<evidence type="ECO:0000256" key="7">
    <source>
        <dbReference type="ARBA" id="ARBA00023136"/>
    </source>
</evidence>
<gene>
    <name evidence="10" type="primary">ND3</name>
</gene>
<feature type="transmembrane region" description="Helical" evidence="9">
    <location>
        <begin position="53"/>
        <end position="74"/>
    </location>
</feature>
<keyword evidence="6 9" id="KW-1133">Transmembrane helix</keyword>
<evidence type="ECO:0000256" key="6">
    <source>
        <dbReference type="ARBA" id="ARBA00022989"/>
    </source>
</evidence>
<dbReference type="EC" id="7.1.1.2" evidence="9"/>
<proteinExistence type="inferred from homology"/>
<comment type="subcellular location">
    <subcellularLocation>
        <location evidence="1">Membrane</location>
    </subcellularLocation>
    <subcellularLocation>
        <location evidence="9">Mitochondrion membrane</location>
        <topology evidence="9">Multi-pass membrane protein</topology>
    </subcellularLocation>
</comment>
<keyword evidence="9" id="KW-0679">Respiratory chain</keyword>
<sequence length="115" mass="13650">MLNLFIIMLFISMIMVIMYLMLFYMNNNMEKQSAFECGFEPLSEMRTPFSLRFFILVILFLIFDIEISLLFPIISITTIMLSLFMKTSLFIFLVILLVGLFHEWNEGAIDWMSVF</sequence>
<keyword evidence="9" id="KW-0520">NAD</keyword>
<evidence type="ECO:0000256" key="8">
    <source>
        <dbReference type="ARBA" id="ARBA00049551"/>
    </source>
</evidence>
<accession>A0A2U8J9H2</accession>
<name>A0A2U8J9H2_BIOSU</name>
<dbReference type="InterPro" id="IPR038430">
    <property type="entry name" value="NDAH_ubi_oxred_su3_sf"/>
</dbReference>
<evidence type="ECO:0000256" key="3">
    <source>
        <dbReference type="ARBA" id="ARBA00021007"/>
    </source>
</evidence>
<dbReference type="GO" id="GO:0031966">
    <property type="term" value="C:mitochondrial membrane"/>
    <property type="evidence" value="ECO:0007669"/>
    <property type="project" value="UniProtKB-SubCell"/>
</dbReference>
<evidence type="ECO:0000256" key="2">
    <source>
        <dbReference type="ARBA" id="ARBA00008472"/>
    </source>
</evidence>
<dbReference type="PANTHER" id="PTHR11058">
    <property type="entry name" value="NADH-UBIQUINONE OXIDOREDUCTASE CHAIN 3"/>
    <property type="match status" value="1"/>
</dbReference>
<protein>
    <recommendedName>
        <fullName evidence="3 9">NADH-ubiquinone oxidoreductase chain 3</fullName>
        <ecNumber evidence="9">7.1.1.2</ecNumber>
    </recommendedName>
</protein>
<keyword evidence="9" id="KW-0249">Electron transport</keyword>
<dbReference type="EMBL" id="MG431963">
    <property type="protein sequence ID" value="AWK49477.1"/>
    <property type="molecule type" value="Genomic_DNA"/>
</dbReference>
<dbReference type="InterPro" id="IPR000440">
    <property type="entry name" value="NADH_UbQ/plastoQ_OxRdtase_su3"/>
</dbReference>
<evidence type="ECO:0000256" key="5">
    <source>
        <dbReference type="ARBA" id="ARBA00022692"/>
    </source>
</evidence>
<evidence type="ECO:0000313" key="10">
    <source>
        <dbReference type="EMBL" id="AWK49477.1"/>
    </source>
</evidence>
<reference evidence="10" key="1">
    <citation type="journal article" date="2018" name="Sci. Rep.">
        <title>Complete mitochondrial and rDNA complex sequences of important vector species of Biomphalaria, obligatory hosts of the human-infecting blood fluke, Schistosoma mansoni.</title>
        <authorList>
            <person name="Zhang S.-M."/>
            <person name="Bu L."/>
            <person name="Laidemitt M.R."/>
            <person name="Lu L."/>
            <person name="Mutuku M.W."/>
            <person name="Mkoji G.M."/>
            <person name="Loker E.S."/>
        </authorList>
    </citation>
    <scope>NUCLEOTIDE SEQUENCE</scope>
</reference>
<keyword evidence="4 9" id="KW-0813">Transport</keyword>
<dbReference type="GO" id="GO:0008137">
    <property type="term" value="F:NADH dehydrogenase (ubiquinone) activity"/>
    <property type="evidence" value="ECO:0007669"/>
    <property type="project" value="UniProtKB-UniRule"/>
</dbReference>
<comment type="catalytic activity">
    <reaction evidence="8 9">
        <text>a ubiquinone + NADH + 5 H(+)(in) = a ubiquinol + NAD(+) + 4 H(+)(out)</text>
        <dbReference type="Rhea" id="RHEA:29091"/>
        <dbReference type="Rhea" id="RHEA-COMP:9565"/>
        <dbReference type="Rhea" id="RHEA-COMP:9566"/>
        <dbReference type="ChEBI" id="CHEBI:15378"/>
        <dbReference type="ChEBI" id="CHEBI:16389"/>
        <dbReference type="ChEBI" id="CHEBI:17976"/>
        <dbReference type="ChEBI" id="CHEBI:57540"/>
        <dbReference type="ChEBI" id="CHEBI:57945"/>
        <dbReference type="EC" id="7.1.1.2"/>
    </reaction>
</comment>
<feature type="transmembrane region" description="Helical" evidence="9">
    <location>
        <begin position="80"/>
        <end position="101"/>
    </location>
</feature>
<dbReference type="Pfam" id="PF00507">
    <property type="entry name" value="Oxidored_q4"/>
    <property type="match status" value="1"/>
</dbReference>
<evidence type="ECO:0000256" key="9">
    <source>
        <dbReference type="RuleBase" id="RU003640"/>
    </source>
</evidence>
<keyword evidence="9" id="KW-0830">Ubiquinone</keyword>
<feature type="transmembrane region" description="Helical" evidence="9">
    <location>
        <begin position="6"/>
        <end position="25"/>
    </location>
</feature>
<dbReference type="GO" id="GO:0030964">
    <property type="term" value="C:NADH dehydrogenase complex"/>
    <property type="evidence" value="ECO:0007669"/>
    <property type="project" value="TreeGrafter"/>
</dbReference>
<keyword evidence="7 9" id="KW-0472">Membrane</keyword>
<dbReference type="AlphaFoldDB" id="A0A2U8J9H2"/>
<dbReference type="Gene3D" id="1.20.58.1610">
    <property type="entry name" value="NADH:ubiquinone/plastoquinone oxidoreductase, chain 3"/>
    <property type="match status" value="1"/>
</dbReference>
<comment type="similarity">
    <text evidence="2 9">Belongs to the complex I subunit 3 family.</text>
</comment>
<keyword evidence="9 10" id="KW-0496">Mitochondrion</keyword>
<keyword evidence="9" id="KW-1278">Translocase</keyword>
<comment type="function">
    <text evidence="9">Core subunit of the mitochondrial membrane respiratory chain NADH dehydrogenase (Complex I) which catalyzes electron transfer from NADH through the respiratory chain, using ubiquinone as an electron acceptor. Essential for the catalytic activity of complex I.</text>
</comment>